<name>A0A1G6QXJ2_9BACT</name>
<organism evidence="1 2">
    <name type="scientific">Williamwhitmania taraxaci</name>
    <dbReference type="NCBI Taxonomy" id="1640674"/>
    <lineage>
        <taxon>Bacteria</taxon>
        <taxon>Pseudomonadati</taxon>
        <taxon>Bacteroidota</taxon>
        <taxon>Bacteroidia</taxon>
        <taxon>Bacteroidales</taxon>
        <taxon>Williamwhitmaniaceae</taxon>
        <taxon>Williamwhitmania</taxon>
    </lineage>
</organism>
<dbReference type="AlphaFoldDB" id="A0A1G6QXJ2"/>
<accession>A0A1G6QXJ2</accession>
<evidence type="ECO:0000313" key="2">
    <source>
        <dbReference type="Proteomes" id="UP000199452"/>
    </source>
</evidence>
<dbReference type="EMBL" id="FMYP01000067">
    <property type="protein sequence ID" value="SDC97048.1"/>
    <property type="molecule type" value="Genomic_DNA"/>
</dbReference>
<sequence length="97" mass="10902">MYLRCFCSVLFHSFSLQPVKEPLPIYCSPRLPLTLGNSVSWCSPIPLVGVAKVILFFVLPNFRQSFFSSPRSAETLADALFQSPILLVNIPSERVQK</sequence>
<protein>
    <submittedName>
        <fullName evidence="1">Uncharacterized protein</fullName>
    </submittedName>
</protein>
<dbReference type="Proteomes" id="UP000199452">
    <property type="component" value="Unassembled WGS sequence"/>
</dbReference>
<evidence type="ECO:0000313" key="1">
    <source>
        <dbReference type="EMBL" id="SDC97048.1"/>
    </source>
</evidence>
<gene>
    <name evidence="1" type="ORF">SAMN05216323_10672</name>
</gene>
<keyword evidence="2" id="KW-1185">Reference proteome</keyword>
<reference evidence="1 2" key="1">
    <citation type="submission" date="2016-09" db="EMBL/GenBank/DDBJ databases">
        <authorList>
            <person name="Capua I."/>
            <person name="De Benedictis P."/>
            <person name="Joannis T."/>
            <person name="Lombin L.H."/>
            <person name="Cattoli G."/>
        </authorList>
    </citation>
    <scope>NUCLEOTIDE SEQUENCE [LARGE SCALE GENOMIC DNA]</scope>
    <source>
        <strain evidence="1 2">A7P-90m</strain>
    </source>
</reference>
<proteinExistence type="predicted"/>